<dbReference type="OrthoDB" id="10052906at2759"/>
<dbReference type="EMBL" id="CAJNOM010000988">
    <property type="protein sequence ID" value="CAF1584133.1"/>
    <property type="molecule type" value="Genomic_DNA"/>
</dbReference>
<feature type="transmembrane region" description="Helical" evidence="6">
    <location>
        <begin position="32"/>
        <end position="50"/>
    </location>
</feature>
<dbReference type="PROSITE" id="PS50922">
    <property type="entry name" value="TLC"/>
    <property type="match status" value="1"/>
</dbReference>
<keyword evidence="2 5" id="KW-0812">Transmembrane</keyword>
<keyword evidence="4 5" id="KW-0472">Membrane</keyword>
<dbReference type="SMART" id="SM00724">
    <property type="entry name" value="TLC"/>
    <property type="match status" value="1"/>
</dbReference>
<dbReference type="InterPro" id="IPR050846">
    <property type="entry name" value="TLCD"/>
</dbReference>
<dbReference type="GO" id="GO:0055088">
    <property type="term" value="P:lipid homeostasis"/>
    <property type="evidence" value="ECO:0007669"/>
    <property type="project" value="TreeGrafter"/>
</dbReference>
<evidence type="ECO:0000313" key="11">
    <source>
        <dbReference type="Proteomes" id="UP000663877"/>
    </source>
</evidence>
<evidence type="ECO:0000256" key="4">
    <source>
        <dbReference type="ARBA" id="ARBA00023136"/>
    </source>
</evidence>
<feature type="transmembrane region" description="Helical" evidence="6">
    <location>
        <begin position="105"/>
        <end position="123"/>
    </location>
</feature>
<feature type="transmembrane region" description="Helical" evidence="6">
    <location>
        <begin position="225"/>
        <end position="244"/>
    </location>
</feature>
<comment type="subcellular location">
    <subcellularLocation>
        <location evidence="1">Membrane</location>
        <topology evidence="1">Multi-pass membrane protein</topology>
    </subcellularLocation>
</comment>
<evidence type="ECO:0000256" key="1">
    <source>
        <dbReference type="ARBA" id="ARBA00004141"/>
    </source>
</evidence>
<keyword evidence="3 6" id="KW-1133">Transmembrane helix</keyword>
<feature type="transmembrane region" description="Helical" evidence="6">
    <location>
        <begin position="62"/>
        <end position="85"/>
    </location>
</feature>
<dbReference type="InterPro" id="IPR006634">
    <property type="entry name" value="TLC-dom"/>
</dbReference>
<gene>
    <name evidence="8" type="ORF">BJG266_LOCUS33271</name>
    <name evidence="9" type="ORF">QVE165_LOCUS50429</name>
</gene>
<evidence type="ECO:0000313" key="10">
    <source>
        <dbReference type="Proteomes" id="UP000663832"/>
    </source>
</evidence>
<organism evidence="8 11">
    <name type="scientific">Adineta steineri</name>
    <dbReference type="NCBI Taxonomy" id="433720"/>
    <lineage>
        <taxon>Eukaryota</taxon>
        <taxon>Metazoa</taxon>
        <taxon>Spiralia</taxon>
        <taxon>Gnathifera</taxon>
        <taxon>Rotifera</taxon>
        <taxon>Eurotatoria</taxon>
        <taxon>Bdelloidea</taxon>
        <taxon>Adinetida</taxon>
        <taxon>Adinetidae</taxon>
        <taxon>Adineta</taxon>
    </lineage>
</organism>
<evidence type="ECO:0000313" key="8">
    <source>
        <dbReference type="EMBL" id="CAF1319583.1"/>
    </source>
</evidence>
<dbReference type="PANTHER" id="PTHR13439:SF7">
    <property type="entry name" value="PROTEIN CLN8"/>
    <property type="match status" value="1"/>
</dbReference>
<dbReference type="Pfam" id="PF03798">
    <property type="entry name" value="TRAM_LAG1_CLN8"/>
    <property type="match status" value="1"/>
</dbReference>
<dbReference type="Proteomes" id="UP000663877">
    <property type="component" value="Unassembled WGS sequence"/>
</dbReference>
<feature type="transmembrane region" description="Helical" evidence="6">
    <location>
        <begin position="135"/>
        <end position="151"/>
    </location>
</feature>
<dbReference type="EMBL" id="CAJNOI010000625">
    <property type="protein sequence ID" value="CAF1319583.1"/>
    <property type="molecule type" value="Genomic_DNA"/>
</dbReference>
<evidence type="ECO:0000313" key="9">
    <source>
        <dbReference type="EMBL" id="CAF1584133.1"/>
    </source>
</evidence>
<comment type="caution">
    <text evidence="8">The sequence shown here is derived from an EMBL/GenBank/DDBJ whole genome shotgun (WGS) entry which is preliminary data.</text>
</comment>
<evidence type="ECO:0000256" key="6">
    <source>
        <dbReference type="SAM" id="Phobius"/>
    </source>
</evidence>
<evidence type="ECO:0000256" key="5">
    <source>
        <dbReference type="PROSITE-ProRule" id="PRU00205"/>
    </source>
</evidence>
<evidence type="ECO:0000256" key="2">
    <source>
        <dbReference type="ARBA" id="ARBA00022692"/>
    </source>
</evidence>
<accession>A0A815EUP6</accession>
<dbReference type="GO" id="GO:0005783">
    <property type="term" value="C:endoplasmic reticulum"/>
    <property type="evidence" value="ECO:0007669"/>
    <property type="project" value="TreeGrafter"/>
</dbReference>
<proteinExistence type="predicted"/>
<reference evidence="8" key="1">
    <citation type="submission" date="2021-02" db="EMBL/GenBank/DDBJ databases">
        <authorList>
            <person name="Nowell W R."/>
        </authorList>
    </citation>
    <scope>NUCLEOTIDE SEQUENCE</scope>
</reference>
<dbReference type="PANTHER" id="PTHR13439">
    <property type="entry name" value="CT120 PROTEIN"/>
    <property type="match status" value="1"/>
</dbReference>
<feature type="domain" description="TLC" evidence="7">
    <location>
        <begin position="59"/>
        <end position="260"/>
    </location>
</feature>
<evidence type="ECO:0000256" key="3">
    <source>
        <dbReference type="ARBA" id="ARBA00022989"/>
    </source>
</evidence>
<sequence>MKMVSVNAEIPIICTQSSQSIGDNAIRVGVSSLGWLTLYFIMGWISRTLIPGVRSLKAKEQMFWQLAMVRSVCGMCTLWAAYIIYVDGRLKCDHVLSSTDESWTFLSILTGFFIFEESTLIFFDVKYGTFSKELHLHHFFAFSGYFLAAWYNLGHYYAIKGFILEASTPFSCVCWCLLKLKLEHTKVWKINQWILIYVFHWRTVHEFCWWYDIYNDWSNIKANLPLIYTVMMITGLALVSLWLTPYWTYKKTVQFFNPVDWNVEHADGKKKKDGIDKTS</sequence>
<name>A0A815EUP6_9BILA</name>
<evidence type="ECO:0000259" key="7">
    <source>
        <dbReference type="PROSITE" id="PS50922"/>
    </source>
</evidence>
<dbReference type="Proteomes" id="UP000663832">
    <property type="component" value="Unassembled WGS sequence"/>
</dbReference>
<dbReference type="AlphaFoldDB" id="A0A815EUP6"/>
<protein>
    <recommendedName>
        <fullName evidence="7">TLC domain-containing protein</fullName>
    </recommendedName>
</protein>
<dbReference type="GO" id="GO:0016020">
    <property type="term" value="C:membrane"/>
    <property type="evidence" value="ECO:0007669"/>
    <property type="project" value="UniProtKB-SubCell"/>
</dbReference>
<keyword evidence="10" id="KW-1185">Reference proteome</keyword>